<evidence type="ECO:0000256" key="8">
    <source>
        <dbReference type="RuleBase" id="RU366009"/>
    </source>
</evidence>
<dbReference type="EC" id="3.5.4.3" evidence="3 7"/>
<evidence type="ECO:0000256" key="4">
    <source>
        <dbReference type="ARBA" id="ARBA00022723"/>
    </source>
</evidence>
<sequence>MYLQVIEGNYFTSADRESIYAGEDALICIDQGGKIARIVKKEASDFSEVRQAALIQSKLHQLSNDERLLPGFIDLHVHAPQWPQAGLALDKPLNDWLNTYTFPLEAKYKDVEFATPVYADLMQNLLANGTTTAMIFGTVYNDSNLELAKQAVSSGLRAFIGKVAMDNPDETPEYYRDFSAEQALEDTEIFIEKILAMQANSETTIFPVITPRFVPSCTDELLAGLGNLARRYDLPVQSHCSESDWEDQYVLDRFHKRDAEVLDYFGLLTDKSVMAHGTQLSNSDLDLFKNRQTAVAHCPISNAYFGNAVFPTNVALANGNKVGMGSDISGGYSPSIYKNMQQSVMASQMLTDGVDRRQAENVRGAGNSRISMKTAFYLATRGGAEALHIPTGAIEVGYQADFQVVKLHSDYLTNDRDDEFEQLMYQTERADICQVIVGGKQVYQR</sequence>
<dbReference type="PANTHER" id="PTHR11271">
    <property type="entry name" value="GUANINE DEAMINASE"/>
    <property type="match status" value="1"/>
</dbReference>
<dbReference type="EMBL" id="BEXA01000005">
    <property type="protein sequence ID" value="GAY74002.1"/>
    <property type="molecule type" value="Genomic_DNA"/>
</dbReference>
<dbReference type="GO" id="GO:0006147">
    <property type="term" value="P:guanine catabolic process"/>
    <property type="evidence" value="ECO:0007669"/>
    <property type="project" value="UniProtKB-UniRule"/>
</dbReference>
<protein>
    <recommendedName>
        <fullName evidence="3 7">Guanine deaminase</fullName>
        <shortName evidence="8">Guanase</shortName>
        <ecNumber evidence="3 7">3.5.4.3</ecNumber>
    </recommendedName>
    <alternativeName>
        <fullName evidence="8">Guanine aminohydrolase</fullName>
    </alternativeName>
</protein>
<dbReference type="PANTHER" id="PTHR11271:SF6">
    <property type="entry name" value="GUANINE DEAMINASE"/>
    <property type="match status" value="1"/>
</dbReference>
<dbReference type="NCBIfam" id="TIGR02967">
    <property type="entry name" value="guan_deamin"/>
    <property type="match status" value="1"/>
</dbReference>
<dbReference type="OrthoDB" id="9807210at2"/>
<dbReference type="Gene3D" id="2.30.40.10">
    <property type="entry name" value="Urease, subunit C, domain 1"/>
    <property type="match status" value="1"/>
</dbReference>
<evidence type="ECO:0000259" key="9">
    <source>
        <dbReference type="Pfam" id="PF01979"/>
    </source>
</evidence>
<comment type="similarity">
    <text evidence="2 8">Belongs to the metallo-dependent hydrolases superfamily. ATZ/TRZ family.</text>
</comment>
<comment type="caution">
    <text evidence="10">The sequence shown here is derived from an EMBL/GenBank/DDBJ whole genome shotgun (WGS) entry which is preliminary data.</text>
</comment>
<evidence type="ECO:0000256" key="2">
    <source>
        <dbReference type="ARBA" id="ARBA00006745"/>
    </source>
</evidence>
<dbReference type="RefSeq" id="WP_125008728.1">
    <property type="nucleotide sequence ID" value="NZ_BEXA01000005.1"/>
</dbReference>
<proteinExistence type="inferred from homology"/>
<comment type="function">
    <text evidence="8">Catalyzes the hydrolytic deamination of guanine, producing xanthine and ammonia.</text>
</comment>
<organism evidence="10 11">
    <name type="scientific">Lentilactobacillus kosonis</name>
    <dbReference type="NCBI Taxonomy" id="2810561"/>
    <lineage>
        <taxon>Bacteria</taxon>
        <taxon>Bacillati</taxon>
        <taxon>Bacillota</taxon>
        <taxon>Bacilli</taxon>
        <taxon>Lactobacillales</taxon>
        <taxon>Lactobacillaceae</taxon>
        <taxon>Lentilactobacillus</taxon>
    </lineage>
</organism>
<name>A0A401FNP5_9LACO</name>
<dbReference type="GO" id="GO:0005829">
    <property type="term" value="C:cytosol"/>
    <property type="evidence" value="ECO:0007669"/>
    <property type="project" value="TreeGrafter"/>
</dbReference>
<dbReference type="InterPro" id="IPR006680">
    <property type="entry name" value="Amidohydro-rel"/>
</dbReference>
<evidence type="ECO:0000256" key="6">
    <source>
        <dbReference type="ARBA" id="ARBA00022833"/>
    </source>
</evidence>
<evidence type="ECO:0000256" key="1">
    <source>
        <dbReference type="ARBA" id="ARBA00004984"/>
    </source>
</evidence>
<dbReference type="GO" id="GO:0008270">
    <property type="term" value="F:zinc ion binding"/>
    <property type="evidence" value="ECO:0007669"/>
    <property type="project" value="UniProtKB-UniRule"/>
</dbReference>
<accession>A0A401FNP5</accession>
<evidence type="ECO:0000256" key="5">
    <source>
        <dbReference type="ARBA" id="ARBA00022801"/>
    </source>
</evidence>
<dbReference type="UniPathway" id="UPA00603">
    <property type="reaction ID" value="UER00660"/>
</dbReference>
<evidence type="ECO:0000313" key="11">
    <source>
        <dbReference type="Proteomes" id="UP000286974"/>
    </source>
</evidence>
<dbReference type="AlphaFoldDB" id="A0A401FNP5"/>
<dbReference type="InterPro" id="IPR051607">
    <property type="entry name" value="Metallo-dep_hydrolases"/>
</dbReference>
<evidence type="ECO:0000256" key="3">
    <source>
        <dbReference type="ARBA" id="ARBA00012781"/>
    </source>
</evidence>
<keyword evidence="4 8" id="KW-0479">Metal-binding</keyword>
<comment type="pathway">
    <text evidence="1 8">Purine metabolism; guanine degradation; xanthine from guanine: step 1/1.</text>
</comment>
<feature type="domain" description="Amidohydrolase-related" evidence="9">
    <location>
        <begin position="68"/>
        <end position="442"/>
    </location>
</feature>
<keyword evidence="11" id="KW-1185">Reference proteome</keyword>
<dbReference type="InterPro" id="IPR032466">
    <property type="entry name" value="Metal_Hydrolase"/>
</dbReference>
<dbReference type="Pfam" id="PF01979">
    <property type="entry name" value="Amidohydro_1"/>
    <property type="match status" value="1"/>
</dbReference>
<evidence type="ECO:0000256" key="7">
    <source>
        <dbReference type="NCBIfam" id="TIGR02967"/>
    </source>
</evidence>
<comment type="cofactor">
    <cofactor evidence="8">
        <name>Zn(2+)</name>
        <dbReference type="ChEBI" id="CHEBI:29105"/>
    </cofactor>
    <text evidence="8">Binds 1 zinc ion per subunit.</text>
</comment>
<reference evidence="10 11" key="1">
    <citation type="submission" date="2017-11" db="EMBL/GenBank/DDBJ databases">
        <title>Draft Genome Sequence of Lactobacillus curieae NBRC 111893 isolated from Koso, a Japanese sugar-Vegetable Fermented Beverage.</title>
        <authorList>
            <person name="Chiou T.Y."/>
            <person name="Oshima K."/>
            <person name="Suda W."/>
            <person name="Hattori M."/>
            <person name="Takahashi T."/>
        </authorList>
    </citation>
    <scope>NUCLEOTIDE SEQUENCE [LARGE SCALE GENOMIC DNA]</scope>
    <source>
        <strain evidence="10 11">NBRC111893</strain>
    </source>
</reference>
<dbReference type="Gene3D" id="3.20.20.140">
    <property type="entry name" value="Metal-dependent hydrolases"/>
    <property type="match status" value="1"/>
</dbReference>
<keyword evidence="6 8" id="KW-0862">Zinc</keyword>
<dbReference type="Proteomes" id="UP000286974">
    <property type="component" value="Unassembled WGS sequence"/>
</dbReference>
<comment type="catalytic activity">
    <reaction evidence="8">
        <text>guanine + H2O + H(+) = xanthine + NH4(+)</text>
        <dbReference type="Rhea" id="RHEA:14665"/>
        <dbReference type="ChEBI" id="CHEBI:15377"/>
        <dbReference type="ChEBI" id="CHEBI:15378"/>
        <dbReference type="ChEBI" id="CHEBI:16235"/>
        <dbReference type="ChEBI" id="CHEBI:17712"/>
        <dbReference type="ChEBI" id="CHEBI:28938"/>
        <dbReference type="EC" id="3.5.4.3"/>
    </reaction>
</comment>
<dbReference type="InterPro" id="IPR011059">
    <property type="entry name" value="Metal-dep_hydrolase_composite"/>
</dbReference>
<keyword evidence="5 8" id="KW-0378">Hydrolase</keyword>
<evidence type="ECO:0000313" key="10">
    <source>
        <dbReference type="EMBL" id="GAY74002.1"/>
    </source>
</evidence>
<dbReference type="GO" id="GO:0008892">
    <property type="term" value="F:guanine deaminase activity"/>
    <property type="evidence" value="ECO:0007669"/>
    <property type="project" value="UniProtKB-UniRule"/>
</dbReference>
<dbReference type="InterPro" id="IPR014311">
    <property type="entry name" value="Guanine_deaminase"/>
</dbReference>
<dbReference type="SUPFAM" id="SSF51556">
    <property type="entry name" value="Metallo-dependent hydrolases"/>
    <property type="match status" value="1"/>
</dbReference>
<dbReference type="SUPFAM" id="SSF51338">
    <property type="entry name" value="Composite domain of metallo-dependent hydrolases"/>
    <property type="match status" value="1"/>
</dbReference>
<gene>
    <name evidence="10" type="ORF">NBRC111893_2148</name>
</gene>